<dbReference type="SUPFAM" id="SSF53335">
    <property type="entry name" value="S-adenosyl-L-methionine-dependent methyltransferases"/>
    <property type="match status" value="1"/>
</dbReference>
<name>A0A1N6YU30_9SPHI</name>
<dbReference type="RefSeq" id="WP_076373617.1">
    <property type="nucleotide sequence ID" value="NZ_FTMG01000005.1"/>
</dbReference>
<dbReference type="PANTHER" id="PTHR12843:SF5">
    <property type="entry name" value="EEF1A LYSINE METHYLTRANSFERASE 2"/>
    <property type="match status" value="1"/>
</dbReference>
<dbReference type="Proteomes" id="UP000548326">
    <property type="component" value="Unassembled WGS sequence"/>
</dbReference>
<accession>A0A1N6YU30</accession>
<feature type="domain" description="Methyltransferase" evidence="1">
    <location>
        <begin position="48"/>
        <end position="129"/>
    </location>
</feature>
<dbReference type="CDD" id="cd02440">
    <property type="entry name" value="AdoMet_MTases"/>
    <property type="match status" value="1"/>
</dbReference>
<evidence type="ECO:0000313" key="3">
    <source>
        <dbReference type="EMBL" id="MBB6130884.1"/>
    </source>
</evidence>
<evidence type="ECO:0000259" key="1">
    <source>
        <dbReference type="Pfam" id="PF13649"/>
    </source>
</evidence>
<dbReference type="Pfam" id="PF13649">
    <property type="entry name" value="Methyltransf_25"/>
    <property type="match status" value="1"/>
</dbReference>
<protein>
    <recommendedName>
        <fullName evidence="1">Methyltransferase domain-containing protein</fullName>
    </recommendedName>
</protein>
<evidence type="ECO:0000313" key="4">
    <source>
        <dbReference type="Proteomes" id="UP000541583"/>
    </source>
</evidence>
<keyword evidence="4" id="KW-1185">Reference proteome</keyword>
<evidence type="ECO:0000313" key="2">
    <source>
        <dbReference type="EMBL" id="MBB6109858.1"/>
    </source>
</evidence>
<gene>
    <name evidence="3" type="ORF">HDF22_005030</name>
    <name evidence="2" type="ORF">HDF23_002607</name>
</gene>
<comment type="caution">
    <text evidence="3">The sequence shown here is derived from an EMBL/GenBank/DDBJ whole genome shotgun (WGS) entry which is preliminary data.</text>
</comment>
<proteinExistence type="predicted"/>
<organism evidence="3 5">
    <name type="scientific">Mucilaginibacter lappiensis</name>
    <dbReference type="NCBI Taxonomy" id="354630"/>
    <lineage>
        <taxon>Bacteria</taxon>
        <taxon>Pseudomonadati</taxon>
        <taxon>Bacteroidota</taxon>
        <taxon>Sphingobacteriia</taxon>
        <taxon>Sphingobacteriales</taxon>
        <taxon>Sphingobacteriaceae</taxon>
        <taxon>Mucilaginibacter</taxon>
    </lineage>
</organism>
<sequence>MTMSTPEKQHWENVYGTKAEDDVSWFQSYPKTSMDFVESLQVDLSANIIDIGGGDSRLVDALLDKGYQNIWVLDISAASIEKTQKRLGAKVANVHWIVSDVTEFVPPVKYHVWHDRAAFHFLTTEDKIAGYVSIAEKAIHSGGYLVLGTFSENGPTKCSGLEIKQYSEASMATRFADSFEKLRCITEDHQTPFNTTQNFTFCSFRRR</sequence>
<dbReference type="InterPro" id="IPR041698">
    <property type="entry name" value="Methyltransf_25"/>
</dbReference>
<dbReference type="EMBL" id="JACHCA010000018">
    <property type="protein sequence ID" value="MBB6130884.1"/>
    <property type="molecule type" value="Genomic_DNA"/>
</dbReference>
<dbReference type="Gene3D" id="3.40.50.150">
    <property type="entry name" value="Vaccinia Virus protein VP39"/>
    <property type="match status" value="1"/>
</dbReference>
<dbReference type="OrthoDB" id="9788660at2"/>
<dbReference type="STRING" id="354630.SAMN05421821_105280"/>
<dbReference type="EMBL" id="JACHCB010000005">
    <property type="protein sequence ID" value="MBB6109858.1"/>
    <property type="molecule type" value="Genomic_DNA"/>
</dbReference>
<dbReference type="Proteomes" id="UP000541583">
    <property type="component" value="Unassembled WGS sequence"/>
</dbReference>
<dbReference type="InterPro" id="IPR029063">
    <property type="entry name" value="SAM-dependent_MTases_sf"/>
</dbReference>
<reference evidence="4 5" key="1">
    <citation type="submission" date="2020-08" db="EMBL/GenBank/DDBJ databases">
        <title>Genomic Encyclopedia of Type Strains, Phase IV (KMG-V): Genome sequencing to study the core and pangenomes of soil and plant-associated prokaryotes.</title>
        <authorList>
            <person name="Whitman W."/>
        </authorList>
    </citation>
    <scope>NUCLEOTIDE SEQUENCE [LARGE SCALE GENOMIC DNA]</scope>
    <source>
        <strain evidence="2 4">ANJLi2</strain>
        <strain evidence="3 5">MP601</strain>
    </source>
</reference>
<evidence type="ECO:0000313" key="5">
    <source>
        <dbReference type="Proteomes" id="UP000548326"/>
    </source>
</evidence>
<dbReference type="PANTHER" id="PTHR12843">
    <property type="entry name" value="PROTEIN-LYSINE N-METHYLTRANSFERASE METTL10"/>
    <property type="match status" value="1"/>
</dbReference>
<dbReference type="AlphaFoldDB" id="A0A1N6YU30"/>